<comment type="caution">
    <text evidence="1">The sequence shown here is derived from an EMBL/GenBank/DDBJ whole genome shotgun (WGS) entry which is preliminary data.</text>
</comment>
<organism evidence="1 2">
    <name type="scientific">Moniliophthora roreri (strain MCA 2997)</name>
    <name type="common">Cocoa frosty pod rot fungus</name>
    <name type="synonym">Crinipellis roreri</name>
    <dbReference type="NCBI Taxonomy" id="1381753"/>
    <lineage>
        <taxon>Eukaryota</taxon>
        <taxon>Fungi</taxon>
        <taxon>Dikarya</taxon>
        <taxon>Basidiomycota</taxon>
        <taxon>Agaricomycotina</taxon>
        <taxon>Agaricomycetes</taxon>
        <taxon>Agaricomycetidae</taxon>
        <taxon>Agaricales</taxon>
        <taxon>Marasmiineae</taxon>
        <taxon>Marasmiaceae</taxon>
        <taxon>Moniliophthora</taxon>
    </lineage>
</organism>
<evidence type="ECO:0000313" key="1">
    <source>
        <dbReference type="EMBL" id="ESK90155.1"/>
    </source>
</evidence>
<sequence length="156" mass="17181">MPTSNGTIVCFDGRNIKATFLGSGHESEIEYTFNGTVEITCTDTTTLQKIPIKPFEPAEVAIIYQRLPLALPDLLEFGEGYPKVQLPAPTKKAMMFTGTYGPTHIDLKFTDDGVRITGALALARDKMDEGIEIQEAVIKEICGRGVWTVVDELEQE</sequence>
<dbReference type="HOGENOM" id="CLU_1687083_0_0_1"/>
<name>V2XCF9_MONRO</name>
<dbReference type="Proteomes" id="UP000017559">
    <property type="component" value="Unassembled WGS sequence"/>
</dbReference>
<reference evidence="1 2" key="1">
    <citation type="journal article" date="2014" name="BMC Genomics">
        <title>Genome and secretome analysis of the hemibiotrophic fungal pathogen, Moniliophthora roreri, which causes frosty pod rot disease of cacao: mechanisms of the biotrophic and necrotrophic phases.</title>
        <authorList>
            <person name="Meinhardt L.W."/>
            <person name="Costa G.G.L."/>
            <person name="Thomazella D.P.T."/>
            <person name="Teixeira P.J.P.L."/>
            <person name="Carazzolle M.F."/>
            <person name="Schuster S.C."/>
            <person name="Carlson J.E."/>
            <person name="Guiltinan M.J."/>
            <person name="Mieczkowski P."/>
            <person name="Farmer A."/>
            <person name="Ramaraj T."/>
            <person name="Crozier J."/>
            <person name="Davis R.E."/>
            <person name="Shao J."/>
            <person name="Melnick R.L."/>
            <person name="Pereira G.A.G."/>
            <person name="Bailey B.A."/>
        </authorList>
    </citation>
    <scope>NUCLEOTIDE SEQUENCE [LARGE SCALE GENOMIC DNA]</scope>
    <source>
        <strain evidence="1 2">MCA 2997</strain>
    </source>
</reference>
<dbReference type="EMBL" id="AWSO01000468">
    <property type="protein sequence ID" value="ESK90155.1"/>
    <property type="molecule type" value="Genomic_DNA"/>
</dbReference>
<evidence type="ECO:0000313" key="2">
    <source>
        <dbReference type="Proteomes" id="UP000017559"/>
    </source>
</evidence>
<dbReference type="AlphaFoldDB" id="V2XCF9"/>
<dbReference type="KEGG" id="mrr:Moror_7777"/>
<proteinExistence type="predicted"/>
<protein>
    <submittedName>
        <fullName evidence="1">Uncharacterized protein</fullName>
    </submittedName>
</protein>
<gene>
    <name evidence="1" type="ORF">Moror_7777</name>
</gene>
<keyword evidence="2" id="KW-1185">Reference proteome</keyword>
<accession>V2XCF9</accession>